<evidence type="ECO:0000313" key="3">
    <source>
        <dbReference type="Proteomes" id="UP000184604"/>
    </source>
</evidence>
<dbReference type="InterPro" id="IPR027417">
    <property type="entry name" value="P-loop_NTPase"/>
</dbReference>
<dbReference type="PANTHER" id="PTHR32182:SF0">
    <property type="entry name" value="DNA REPLICATION AND REPAIR PROTEIN RECF"/>
    <property type="match status" value="1"/>
</dbReference>
<dbReference type="Gene3D" id="3.40.50.300">
    <property type="entry name" value="P-loop containing nucleotide triphosphate hydrolases"/>
    <property type="match status" value="1"/>
</dbReference>
<dbReference type="Proteomes" id="UP000184604">
    <property type="component" value="Chromosome"/>
</dbReference>
<feature type="domain" description="Rad50/SbcC-type AAA" evidence="1">
    <location>
        <begin position="9"/>
        <end position="61"/>
    </location>
</feature>
<dbReference type="GO" id="GO:0000731">
    <property type="term" value="P:DNA synthesis involved in DNA repair"/>
    <property type="evidence" value="ECO:0007669"/>
    <property type="project" value="TreeGrafter"/>
</dbReference>
<dbReference type="RefSeq" id="WP_073540148.1">
    <property type="nucleotide sequence ID" value="NZ_CP018335.1"/>
</dbReference>
<dbReference type="OrthoDB" id="1698838at2"/>
<dbReference type="SUPFAM" id="SSF52540">
    <property type="entry name" value="P-loop containing nucleoside triphosphate hydrolases"/>
    <property type="match status" value="1"/>
</dbReference>
<dbReference type="EMBL" id="CP018335">
    <property type="protein sequence ID" value="APM40572.1"/>
    <property type="molecule type" value="Genomic_DNA"/>
</dbReference>
<name>A0A1L5FC42_CLOKL</name>
<protein>
    <recommendedName>
        <fullName evidence="1">Rad50/SbcC-type AAA domain-containing protein</fullName>
    </recommendedName>
</protein>
<dbReference type="GO" id="GO:0016887">
    <property type="term" value="F:ATP hydrolysis activity"/>
    <property type="evidence" value="ECO:0007669"/>
    <property type="project" value="InterPro"/>
</dbReference>
<proteinExistence type="predicted"/>
<evidence type="ECO:0000259" key="1">
    <source>
        <dbReference type="Pfam" id="PF13476"/>
    </source>
</evidence>
<dbReference type="AlphaFoldDB" id="A0A1L5FC42"/>
<dbReference type="GO" id="GO:0006302">
    <property type="term" value="P:double-strand break repair"/>
    <property type="evidence" value="ECO:0007669"/>
    <property type="project" value="InterPro"/>
</dbReference>
<organism evidence="2 3">
    <name type="scientific">Clostridium kluyveri</name>
    <dbReference type="NCBI Taxonomy" id="1534"/>
    <lineage>
        <taxon>Bacteria</taxon>
        <taxon>Bacillati</taxon>
        <taxon>Bacillota</taxon>
        <taxon>Clostridia</taxon>
        <taxon>Eubacteriales</taxon>
        <taxon>Clostridiaceae</taxon>
        <taxon>Clostridium</taxon>
    </lineage>
</organism>
<gene>
    <name evidence="2" type="ORF">BS101_18520</name>
</gene>
<reference evidence="2 3" key="1">
    <citation type="submission" date="2016-12" db="EMBL/GenBank/DDBJ databases">
        <title>Complete genome sequence of Clostridium kluyveri JZZ isolated from the pit mud of a Chinese flavor liquor-making factory.</title>
        <authorList>
            <person name="Wang Y."/>
        </authorList>
    </citation>
    <scope>NUCLEOTIDE SEQUENCE [LARGE SCALE GENOMIC DNA]</scope>
    <source>
        <strain evidence="2 3">JZZ</strain>
    </source>
</reference>
<dbReference type="Pfam" id="PF13476">
    <property type="entry name" value="AAA_23"/>
    <property type="match status" value="1"/>
</dbReference>
<sequence>MSKTIVLKELHLRSFKGIKELDINFDKITNVYGDNATGKTTIFDAFTWLLFNKDSQDISKFDVQPLDENNKVVHMVDTEVEAVLEINGINTVLRKLLKEKWVKPKEKLNQSFRVPLLLIILMMYLRKRKSIRKNK</sequence>
<dbReference type="PANTHER" id="PTHR32182">
    <property type="entry name" value="DNA REPLICATION AND REPAIR PROTEIN RECF"/>
    <property type="match status" value="1"/>
</dbReference>
<accession>A0A1L5FC42</accession>
<dbReference type="InterPro" id="IPR038729">
    <property type="entry name" value="Rad50/SbcC_AAA"/>
</dbReference>
<evidence type="ECO:0000313" key="2">
    <source>
        <dbReference type="EMBL" id="APM40572.1"/>
    </source>
</evidence>